<proteinExistence type="predicted"/>
<gene>
    <name evidence="3" type="ORF">DC082_02935</name>
</gene>
<keyword evidence="1" id="KW-0175">Coiled coil</keyword>
<keyword evidence="2" id="KW-0812">Transmembrane</keyword>
<name>A0A2U2AMR9_9GAMM</name>
<dbReference type="AlphaFoldDB" id="A0A2U2AMR9"/>
<feature type="coiled-coil region" evidence="1">
    <location>
        <begin position="22"/>
        <end position="91"/>
    </location>
</feature>
<evidence type="ECO:0000256" key="2">
    <source>
        <dbReference type="SAM" id="Phobius"/>
    </source>
</evidence>
<keyword evidence="2" id="KW-1133">Transmembrane helix</keyword>
<comment type="caution">
    <text evidence="3">The sequence shown here is derived from an EMBL/GenBank/DDBJ whole genome shotgun (WGS) entry which is preliminary data.</text>
</comment>
<keyword evidence="4" id="KW-1185">Reference proteome</keyword>
<organism evidence="3 4">
    <name type="scientific">Ignatzschineria indica</name>
    <dbReference type="NCBI Taxonomy" id="472583"/>
    <lineage>
        <taxon>Bacteria</taxon>
        <taxon>Pseudomonadati</taxon>
        <taxon>Pseudomonadota</taxon>
        <taxon>Gammaproteobacteria</taxon>
        <taxon>Cardiobacteriales</taxon>
        <taxon>Ignatzschineriaceae</taxon>
        <taxon>Ignatzschineria</taxon>
    </lineage>
</organism>
<evidence type="ECO:0000313" key="3">
    <source>
        <dbReference type="EMBL" id="PWD84509.1"/>
    </source>
</evidence>
<feature type="transmembrane region" description="Helical" evidence="2">
    <location>
        <begin position="6"/>
        <end position="22"/>
    </location>
</feature>
<evidence type="ECO:0000313" key="4">
    <source>
        <dbReference type="Proteomes" id="UP000244948"/>
    </source>
</evidence>
<evidence type="ECO:0000256" key="1">
    <source>
        <dbReference type="SAM" id="Coils"/>
    </source>
</evidence>
<reference evidence="3 4" key="1">
    <citation type="journal article" date="2018" name="Genome Announc.">
        <title>Ignatzschineria cameli sp. nov., isolated from necrotic foot tissue of dromedaries (Camelus dromedarius) and associated maggots (Wohlfahrtia species) in Dubai.</title>
        <authorList>
            <person name="Tsang C.C."/>
            <person name="Tang J.Y."/>
            <person name="Fong J.Y."/>
            <person name="Kinne J."/>
            <person name="Lee H.H."/>
            <person name="Joseph M."/>
            <person name="Jose S."/>
            <person name="Schuster R.K."/>
            <person name="Tang Y."/>
            <person name="Sivakumar S."/>
            <person name="Chen J.H."/>
            <person name="Teng J.L."/>
            <person name="Lau S.K."/>
            <person name="Wernery U."/>
            <person name="Woo P.C."/>
        </authorList>
    </citation>
    <scope>NUCLEOTIDE SEQUENCE [LARGE SCALE GENOMIC DNA]</scope>
    <source>
        <strain evidence="3 4">KCTC 22643</strain>
    </source>
</reference>
<dbReference type="EMBL" id="QEWR01000002">
    <property type="protein sequence ID" value="PWD84509.1"/>
    <property type="molecule type" value="Genomic_DNA"/>
</dbReference>
<dbReference type="RefSeq" id="WP_109220459.1">
    <property type="nucleotide sequence ID" value="NZ_BMXZ01000001.1"/>
</dbReference>
<keyword evidence="2" id="KW-0472">Membrane</keyword>
<dbReference type="Proteomes" id="UP000244948">
    <property type="component" value="Unassembled WGS sequence"/>
</dbReference>
<protein>
    <submittedName>
        <fullName evidence="3">Uncharacterized protein</fullName>
    </submittedName>
</protein>
<accession>A0A2U2AMR9</accession>
<sequence length="91" mass="10556">MTFELAFNIALGLISTLFGFLIKTHSERLKEERADLAKLREDTQKELTQIKVNYIQKADSLRNYDLLSDQLTNITNKIDKLAEKLDQKVDK</sequence>